<dbReference type="Proteomes" id="UP001597601">
    <property type="component" value="Unassembled WGS sequence"/>
</dbReference>
<gene>
    <name evidence="1" type="ORF">ACFSYC_15705</name>
</gene>
<keyword evidence="2" id="KW-1185">Reference proteome</keyword>
<accession>A0ABW5XST1</accession>
<evidence type="ECO:0000313" key="1">
    <source>
        <dbReference type="EMBL" id="MFD2866142.1"/>
    </source>
</evidence>
<dbReference type="EMBL" id="JBHUON010000021">
    <property type="protein sequence ID" value="MFD2866142.1"/>
    <property type="molecule type" value="Genomic_DNA"/>
</dbReference>
<protein>
    <recommendedName>
        <fullName evidence="3">Cell wall-active antibiotic response 4TMS protein YvqF</fullName>
    </recommendedName>
</protein>
<name>A0ABW5XST1_9SPHI</name>
<organism evidence="1 2">
    <name type="scientific">Mucilaginibacter antarcticus</name>
    <dbReference type="NCBI Taxonomy" id="1855725"/>
    <lineage>
        <taxon>Bacteria</taxon>
        <taxon>Pseudomonadati</taxon>
        <taxon>Bacteroidota</taxon>
        <taxon>Sphingobacteriia</taxon>
        <taxon>Sphingobacteriales</taxon>
        <taxon>Sphingobacteriaceae</taxon>
        <taxon>Mucilaginibacter</taxon>
    </lineage>
</organism>
<proteinExistence type="predicted"/>
<reference evidence="2" key="1">
    <citation type="journal article" date="2019" name="Int. J. Syst. Evol. Microbiol.">
        <title>The Global Catalogue of Microorganisms (GCM) 10K type strain sequencing project: providing services to taxonomists for standard genome sequencing and annotation.</title>
        <authorList>
            <consortium name="The Broad Institute Genomics Platform"/>
            <consortium name="The Broad Institute Genome Sequencing Center for Infectious Disease"/>
            <person name="Wu L."/>
            <person name="Ma J."/>
        </authorList>
    </citation>
    <scope>NUCLEOTIDE SEQUENCE [LARGE SCALE GENOMIC DNA]</scope>
    <source>
        <strain evidence="2">KCTC 52232</strain>
    </source>
</reference>
<dbReference type="RefSeq" id="WP_377129516.1">
    <property type="nucleotide sequence ID" value="NZ_JBHUHN010000001.1"/>
</dbReference>
<evidence type="ECO:0008006" key="3">
    <source>
        <dbReference type="Google" id="ProtNLM"/>
    </source>
</evidence>
<sequence>MDILSGSAITSTDEIINTTALFGGVARTVLSKNFKGGAIRNFCSCTELDFTQADINGVVELDISQAFGSITIAVPPSWRVVADLGHICSVIDEDRAYNNRGYNSDKLLVLKGLSVFSSVDVVNFI</sequence>
<comment type="caution">
    <text evidence="1">The sequence shown here is derived from an EMBL/GenBank/DDBJ whole genome shotgun (WGS) entry which is preliminary data.</text>
</comment>
<evidence type="ECO:0000313" key="2">
    <source>
        <dbReference type="Proteomes" id="UP001597601"/>
    </source>
</evidence>